<dbReference type="AlphaFoldDB" id="E4SMK1"/>
<sequence length="34" mass="3907">MTKLYAHDGGGDSFYVNKKEVTTHLDLETVKYFV</sequence>
<evidence type="ECO:0000313" key="2">
    <source>
        <dbReference type="Proteomes" id="UP000007033"/>
    </source>
</evidence>
<dbReference type="EMBL" id="CP002338">
    <property type="protein sequence ID" value="ADQ59826.1"/>
    <property type="molecule type" value="Genomic_DNA"/>
</dbReference>
<dbReference type="HOGENOM" id="CLU_3374287_0_0_9"/>
<protein>
    <submittedName>
        <fullName evidence="1">Uncharacterized protein</fullName>
    </submittedName>
</protein>
<name>E4SMK1_LACAR</name>
<organism evidence="1 2">
    <name type="scientific">Lactobacillus amylovorus (strain GRL 1112)</name>
    <dbReference type="NCBI Taxonomy" id="695560"/>
    <lineage>
        <taxon>Bacteria</taxon>
        <taxon>Bacillati</taxon>
        <taxon>Bacillota</taxon>
        <taxon>Bacilli</taxon>
        <taxon>Lactobacillales</taxon>
        <taxon>Lactobacillaceae</taxon>
        <taxon>Lactobacillus</taxon>
    </lineage>
</organism>
<gene>
    <name evidence="1" type="ordered locus">LA2_09595</name>
</gene>
<dbReference type="Proteomes" id="UP000007033">
    <property type="component" value="Chromosome"/>
</dbReference>
<reference evidence="1 2" key="1">
    <citation type="journal article" date="2011" name="J. Bacteriol.">
        <title>Genome sequence of Lactobacillus amylovorus GRL1112.</title>
        <authorList>
            <person name="Kant R."/>
            <person name="Paulin L."/>
            <person name="Alatalo E."/>
            <person name="de Vos W.M."/>
            <person name="Palva A."/>
        </authorList>
    </citation>
    <scope>NUCLEOTIDE SEQUENCE [LARGE SCALE GENOMIC DNA]</scope>
    <source>
        <strain evidence="1 2">GRL 1112</strain>
    </source>
</reference>
<proteinExistence type="predicted"/>
<dbReference type="KEGG" id="lam:LA2_09595"/>
<accession>E4SMK1</accession>
<evidence type="ECO:0000313" key="1">
    <source>
        <dbReference type="EMBL" id="ADQ59826.1"/>
    </source>
</evidence>